<reference evidence="2" key="1">
    <citation type="submission" date="2019-02" db="EMBL/GenBank/DDBJ databases">
        <title>Isolation and identification of novel species under the genus Muribaculum.</title>
        <authorList>
            <person name="Miyake S."/>
            <person name="Ding Y."/>
            <person name="Low A."/>
            <person name="Soh M."/>
            <person name="Seedorf H."/>
        </authorList>
    </citation>
    <scope>NUCLEOTIDE SEQUENCE [LARGE SCALE GENOMIC DNA]</scope>
    <source>
        <strain evidence="2">H5</strain>
    </source>
</reference>
<evidence type="ECO:0000313" key="2">
    <source>
        <dbReference type="Proteomes" id="UP000297149"/>
    </source>
</evidence>
<dbReference type="AlphaFoldDB" id="A0A4V1D391"/>
<protein>
    <submittedName>
        <fullName evidence="1">Uncharacterized protein</fullName>
    </submittedName>
</protein>
<organism evidence="1 2">
    <name type="scientific">Duncaniella dubosii</name>
    <dbReference type="NCBI Taxonomy" id="2518971"/>
    <lineage>
        <taxon>Bacteria</taxon>
        <taxon>Pseudomonadati</taxon>
        <taxon>Bacteroidota</taxon>
        <taxon>Bacteroidia</taxon>
        <taxon>Bacteroidales</taxon>
        <taxon>Muribaculaceae</taxon>
        <taxon>Duncaniella</taxon>
    </lineage>
</organism>
<dbReference type="KEGG" id="ddb:E7747_07815"/>
<name>A0A4V1D391_9BACT</name>
<keyword evidence="2" id="KW-1185">Reference proteome</keyword>
<proteinExistence type="predicted"/>
<accession>A0A4V1D391</accession>
<dbReference type="RefSeq" id="WP_136415212.1">
    <property type="nucleotide sequence ID" value="NZ_CP039396.1"/>
</dbReference>
<sequence>MQQSILFKVPGKPSSSPLVILTGPTISARYSTPITARLSRTLSMAWESVKCACTRPASLPVYASYAPFRQYSPECTRQPPDLTTHEFFLPSLHS</sequence>
<dbReference type="EMBL" id="CP039396">
    <property type="protein sequence ID" value="QCD42188.1"/>
    <property type="molecule type" value="Genomic_DNA"/>
</dbReference>
<gene>
    <name evidence="1" type="ORF">E7747_07815</name>
</gene>
<dbReference type="Proteomes" id="UP000297149">
    <property type="component" value="Chromosome"/>
</dbReference>
<evidence type="ECO:0000313" key="1">
    <source>
        <dbReference type="EMBL" id="QCD42188.1"/>
    </source>
</evidence>